<proteinExistence type="predicted"/>
<keyword evidence="5" id="KW-1185">Reference proteome</keyword>
<feature type="region of interest" description="Disordered" evidence="2">
    <location>
        <begin position="165"/>
        <end position="201"/>
    </location>
</feature>
<dbReference type="InterPro" id="IPR007621">
    <property type="entry name" value="TPM_dom"/>
</dbReference>
<dbReference type="Pfam" id="PF04536">
    <property type="entry name" value="TPM_phosphatase"/>
    <property type="match status" value="1"/>
</dbReference>
<keyword evidence="1" id="KW-0175">Coiled coil</keyword>
<name>A0A4Y8X246_9MICC</name>
<dbReference type="Gene3D" id="3.10.310.50">
    <property type="match status" value="1"/>
</dbReference>
<evidence type="ECO:0000313" key="4">
    <source>
        <dbReference type="EMBL" id="MBB4882374.1"/>
    </source>
</evidence>
<organism evidence="4 5">
    <name type="scientific">Micrococcus flavus</name>
    <dbReference type="NCBI Taxonomy" id="384602"/>
    <lineage>
        <taxon>Bacteria</taxon>
        <taxon>Bacillati</taxon>
        <taxon>Actinomycetota</taxon>
        <taxon>Actinomycetes</taxon>
        <taxon>Micrococcales</taxon>
        <taxon>Micrococcaceae</taxon>
        <taxon>Micrococcus</taxon>
    </lineage>
</organism>
<feature type="coiled-coil region" evidence="1">
    <location>
        <begin position="369"/>
        <end position="422"/>
    </location>
</feature>
<dbReference type="AlphaFoldDB" id="A0A4Y8X246"/>
<comment type="caution">
    <text evidence="4">The sequence shown here is derived from an EMBL/GenBank/DDBJ whole genome shotgun (WGS) entry which is preliminary data.</text>
</comment>
<dbReference type="OrthoDB" id="5105562at2"/>
<evidence type="ECO:0000313" key="5">
    <source>
        <dbReference type="Proteomes" id="UP000560081"/>
    </source>
</evidence>
<gene>
    <name evidence="4" type="ORF">BJ976_000725</name>
</gene>
<dbReference type="Proteomes" id="UP000560081">
    <property type="component" value="Unassembled WGS sequence"/>
</dbReference>
<reference evidence="4 5" key="1">
    <citation type="submission" date="2020-08" db="EMBL/GenBank/DDBJ databases">
        <title>Sequencing the genomes of 1000 actinobacteria strains.</title>
        <authorList>
            <person name="Klenk H.-P."/>
        </authorList>
    </citation>
    <scope>NUCLEOTIDE SEQUENCE [LARGE SCALE GENOMIC DNA]</scope>
    <source>
        <strain evidence="4 5">DSM 19079</strain>
    </source>
</reference>
<sequence>MAHPAARATPARLSRAVLVGGTVGSALVLAPGASAVVDVPPGTFVVDEAGVLSSAEEQQLSQDITRLRTQAGQNLYVVYVDEHPDGIRGIVQDVANSRGLAANDNVLAIEVEQRRYGLNTNDRLDAAEDVIDGSYVNPMFQQVGQTDDWLAPAVAAVEGLDDAADGRMDGAGRTGETYEPAGTLPGAAGQQRDAGAAQAPGDGGGALTGVLGAGALAAAVGGGILVARSRRKKGGDGHASAPEQAPAGPQDPLDALSVEELRTRAGAKLVAADDAIRASEQELGFAMASYGEGAVGTFREDIDAAKEHMKASFQLQHQLDDHIPDTEEDQRAWLKEIIARSDKVGAALSVHQKEFDSLRDLENSVPEALAELEGRLPEAETTVRRAEENLVELHARYADSALAEVNDNAVQARERLEFVKTAEAKARTALESGDRSTAALAVRAAEQALGQVRTLTEAVAKAGGTLSTLTANVQTGIAQSEQDLAEAEALLAAGRSPELAGPVGGMRQTLSTVRAELQSGRPDPLDLLHRLEAAHRQLNTPLSGVRDAREQARQAEQMLSAAISQAQAQIDGTADFIGARRGAVGSEARTRLAEADRSLQTAMSLRSSDPVAALEHAQRASQLADRASERAQEDVAGFGYGGMGGGYGGMGGYGGSPFGGPVVVQRGGMGGGFAGGLGGALLGGILMNSMLGGGHSGGDWGGGGFGGFDGGGLGGGDFGDFGDFSGGGF</sequence>
<evidence type="ECO:0000256" key="1">
    <source>
        <dbReference type="SAM" id="Coils"/>
    </source>
</evidence>
<feature type="compositionally biased region" description="Low complexity" evidence="2">
    <location>
        <begin position="185"/>
        <end position="200"/>
    </location>
</feature>
<dbReference type="RefSeq" id="WP_135029572.1">
    <property type="nucleotide sequence ID" value="NZ_BMLA01000005.1"/>
</dbReference>
<feature type="region of interest" description="Disordered" evidence="2">
    <location>
        <begin position="231"/>
        <end position="252"/>
    </location>
</feature>
<protein>
    <recommendedName>
        <fullName evidence="3">TPM domain-containing protein</fullName>
    </recommendedName>
</protein>
<evidence type="ECO:0000256" key="2">
    <source>
        <dbReference type="SAM" id="MobiDB-lite"/>
    </source>
</evidence>
<accession>A0A4Y8X246</accession>
<feature type="domain" description="TPM" evidence="3">
    <location>
        <begin position="45"/>
        <end position="138"/>
    </location>
</feature>
<evidence type="ECO:0000259" key="3">
    <source>
        <dbReference type="Pfam" id="PF04536"/>
    </source>
</evidence>
<dbReference type="EMBL" id="JACHMC010000001">
    <property type="protein sequence ID" value="MBB4882374.1"/>
    <property type="molecule type" value="Genomic_DNA"/>
</dbReference>